<organism evidence="1 2">
    <name type="scientific">Rubidibacter lacunae KORDI 51-2</name>
    <dbReference type="NCBI Taxonomy" id="582515"/>
    <lineage>
        <taxon>Bacteria</taxon>
        <taxon>Bacillati</taxon>
        <taxon>Cyanobacteriota</taxon>
        <taxon>Cyanophyceae</taxon>
        <taxon>Oscillatoriophycideae</taxon>
        <taxon>Chroococcales</taxon>
        <taxon>Aphanothecaceae</taxon>
        <taxon>Rubidibacter</taxon>
    </lineage>
</organism>
<dbReference type="AlphaFoldDB" id="U5DQ73"/>
<comment type="caution">
    <text evidence="1">The sequence shown here is derived from an EMBL/GenBank/DDBJ whole genome shotgun (WGS) entry which is preliminary data.</text>
</comment>
<sequence length="571" mass="65063">MNRPPSKLPIGFYFFALSLTFILLGNSIRSNRELPTFTPVSKSVEFVPTLLAHAEGTAIGTNLAGAIDYSTEYPFVDLFKMSRPWIPQSNDEFNTREYDALDLDERGWVRSLPETNAPVRYRRVVTLMHYYNGGEFVVLYDGEGTLEYSLDVQKDRSNSQPGRDLLVAKKPSDVRIGMNVVATDPNKTGNYIRNIRVLPAEFESTYQETIFNPVFLARVAPFSALRFMDWMSTNNSDQQEWSNRPQVDDARYSVKGVPLELMIRLANALNVDPWFTIPHRATDEYVANFAQLVREQLDRGRHVYVEYTNEAWNSIFEQFHWLLNNGIVTAADEPDDYRRILTSYTLRALQIGDIWRENFQDNGRTTVVLGTQTASRYVADVVTSYLEWAPPGSYSHGFDALAITGYFGRSMGAPGNEEVVQSWLDGAQGDPFQIAIAQLKDGSILGSNDSLVHVKDDFEYYKQLVVEHPHLKELLAYEANSHVAGYQGVQNNEELTRFFIELHRRPEFYDLYTQLLETWQDSDGVRTLFMNFSSIGTPTKYGSWGVLESVEQTSSPRYSALVDFIARQQAS</sequence>
<dbReference type="EMBL" id="ASSJ01000008">
    <property type="protein sequence ID" value="ERN42759.1"/>
    <property type="molecule type" value="Genomic_DNA"/>
</dbReference>
<evidence type="ECO:0008006" key="3">
    <source>
        <dbReference type="Google" id="ProtNLM"/>
    </source>
</evidence>
<dbReference type="OrthoDB" id="7783360at2"/>
<protein>
    <recommendedName>
        <fullName evidence="3">Cellulose-binding protein</fullName>
    </recommendedName>
</protein>
<dbReference type="eggNOG" id="COG1028">
    <property type="taxonomic scope" value="Bacteria"/>
</dbReference>
<dbReference type="InParanoid" id="U5DQ73"/>
<keyword evidence="2" id="KW-1185">Reference proteome</keyword>
<evidence type="ECO:0000313" key="2">
    <source>
        <dbReference type="Proteomes" id="UP000016960"/>
    </source>
</evidence>
<dbReference type="PATRIC" id="fig|582515.4.peg.691"/>
<evidence type="ECO:0000313" key="1">
    <source>
        <dbReference type="EMBL" id="ERN42759.1"/>
    </source>
</evidence>
<gene>
    <name evidence="1" type="ORF">KR51_00006080</name>
</gene>
<dbReference type="Proteomes" id="UP000016960">
    <property type="component" value="Unassembled WGS sequence"/>
</dbReference>
<dbReference type="STRING" id="582515.KR51_00006080"/>
<accession>U5DQ73</accession>
<dbReference type="RefSeq" id="WP_022604575.1">
    <property type="nucleotide sequence ID" value="NZ_ASSJ01000008.1"/>
</dbReference>
<proteinExistence type="predicted"/>
<reference evidence="1 2" key="1">
    <citation type="submission" date="2013-05" db="EMBL/GenBank/DDBJ databases">
        <title>Draft genome sequence of Rubidibacter lacunae KORDI 51-2.</title>
        <authorList>
            <person name="Choi D.H."/>
            <person name="Noh J.H."/>
            <person name="Kwon K.-K."/>
            <person name="Lee J.-H."/>
            <person name="Ryu J.-Y."/>
        </authorList>
    </citation>
    <scope>NUCLEOTIDE SEQUENCE [LARGE SCALE GENOMIC DNA]</scope>
    <source>
        <strain evidence="1 2">KORDI 51-2</strain>
    </source>
</reference>
<name>U5DQ73_9CHRO</name>